<dbReference type="InterPro" id="IPR052562">
    <property type="entry name" value="Ketohexokinase-related"/>
</dbReference>
<dbReference type="InterPro" id="IPR029056">
    <property type="entry name" value="Ribokinase-like"/>
</dbReference>
<dbReference type="Gene3D" id="3.40.1190.20">
    <property type="match status" value="2"/>
</dbReference>
<dbReference type="PANTHER" id="PTHR42774">
    <property type="entry name" value="PHOSPHOTRANSFERASE SYSTEM TRANSPORT PROTEIN"/>
    <property type="match status" value="1"/>
</dbReference>
<evidence type="ECO:0000313" key="2">
    <source>
        <dbReference type="EMBL" id="KAK5063560.1"/>
    </source>
</evidence>
<proteinExistence type="predicted"/>
<evidence type="ECO:0000259" key="1">
    <source>
        <dbReference type="Pfam" id="PF00294"/>
    </source>
</evidence>
<dbReference type="EMBL" id="JAVRRF010000007">
    <property type="protein sequence ID" value="KAK5063560.1"/>
    <property type="molecule type" value="Genomic_DNA"/>
</dbReference>
<organism evidence="2 3">
    <name type="scientific">Exophiala sideris</name>
    <dbReference type="NCBI Taxonomy" id="1016849"/>
    <lineage>
        <taxon>Eukaryota</taxon>
        <taxon>Fungi</taxon>
        <taxon>Dikarya</taxon>
        <taxon>Ascomycota</taxon>
        <taxon>Pezizomycotina</taxon>
        <taxon>Eurotiomycetes</taxon>
        <taxon>Chaetothyriomycetidae</taxon>
        <taxon>Chaetothyriales</taxon>
        <taxon>Herpotrichiellaceae</taxon>
        <taxon>Exophiala</taxon>
    </lineage>
</organism>
<feature type="domain" description="Carbohydrate kinase PfkB" evidence="1">
    <location>
        <begin position="98"/>
        <end position="141"/>
    </location>
</feature>
<reference evidence="2 3" key="1">
    <citation type="submission" date="2023-08" db="EMBL/GenBank/DDBJ databases">
        <title>Black Yeasts Isolated from many extreme environments.</title>
        <authorList>
            <person name="Coleine C."/>
            <person name="Stajich J.E."/>
            <person name="Selbmann L."/>
        </authorList>
    </citation>
    <scope>NUCLEOTIDE SEQUENCE [LARGE SCALE GENOMIC DNA]</scope>
    <source>
        <strain evidence="2 3">CCFEE 6328</strain>
    </source>
</reference>
<dbReference type="SUPFAM" id="SSF53613">
    <property type="entry name" value="Ribokinase-like"/>
    <property type="match status" value="1"/>
</dbReference>
<dbReference type="Proteomes" id="UP001345691">
    <property type="component" value="Unassembled WGS sequence"/>
</dbReference>
<evidence type="ECO:0000313" key="3">
    <source>
        <dbReference type="Proteomes" id="UP001345691"/>
    </source>
</evidence>
<protein>
    <recommendedName>
        <fullName evidence="1">Carbohydrate kinase PfkB domain-containing protein</fullName>
    </recommendedName>
</protein>
<gene>
    <name evidence="2" type="ORF">LTR69_004266</name>
</gene>
<keyword evidence="3" id="KW-1185">Reference proteome</keyword>
<comment type="caution">
    <text evidence="2">The sequence shown here is derived from an EMBL/GenBank/DDBJ whole genome shotgun (WGS) entry which is preliminary data.</text>
</comment>
<dbReference type="PANTHER" id="PTHR42774:SF3">
    <property type="entry name" value="KETOHEXOKINASE"/>
    <property type="match status" value="1"/>
</dbReference>
<dbReference type="InterPro" id="IPR011611">
    <property type="entry name" value="PfkB_dom"/>
</dbReference>
<name>A0ABR0JFQ5_9EURO</name>
<dbReference type="Pfam" id="PF00294">
    <property type="entry name" value="PfkB"/>
    <property type="match status" value="1"/>
</dbReference>
<accession>A0ABR0JFQ5</accession>
<sequence length="157" mass="17267">MTVGEFVTIAEDIGMGVGWYHFEGRIPDVTLQCIRYLRRAYPSVGISVEVEKPGRAGLEELAAEADVVFYSKSWAVERGYEDAASCLKAQADVAKRATIGAGDTFIAGILYGLLWRGDDWDMVRKLAFANELASRKICREGFGGLGDTMRTYGFNPP</sequence>